<dbReference type="PROSITE" id="PS50994">
    <property type="entry name" value="INTEGRASE"/>
    <property type="match status" value="1"/>
</dbReference>
<proteinExistence type="predicted"/>
<organism evidence="2 3">
    <name type="scientific">Dermacoccus barathri</name>
    <dbReference type="NCBI Taxonomy" id="322601"/>
    <lineage>
        <taxon>Bacteria</taxon>
        <taxon>Bacillati</taxon>
        <taxon>Actinomycetota</taxon>
        <taxon>Actinomycetes</taxon>
        <taxon>Micrococcales</taxon>
        <taxon>Dermacoccaceae</taxon>
        <taxon>Dermacoccus</taxon>
    </lineage>
</organism>
<dbReference type="InterPro" id="IPR050900">
    <property type="entry name" value="Transposase_IS3/IS150/IS904"/>
</dbReference>
<dbReference type="SUPFAM" id="SSF53098">
    <property type="entry name" value="Ribonuclease H-like"/>
    <property type="match status" value="1"/>
</dbReference>
<name>A0ABN2BB97_9MICO</name>
<dbReference type="Gene3D" id="3.30.420.10">
    <property type="entry name" value="Ribonuclease H-like superfamily/Ribonuclease H"/>
    <property type="match status" value="1"/>
</dbReference>
<dbReference type="InterPro" id="IPR012337">
    <property type="entry name" value="RNaseH-like_sf"/>
</dbReference>
<dbReference type="PANTHER" id="PTHR46889:SF4">
    <property type="entry name" value="TRANSPOSASE INSO FOR INSERTION SEQUENCE ELEMENT IS911B-RELATED"/>
    <property type="match status" value="1"/>
</dbReference>
<evidence type="ECO:0000259" key="1">
    <source>
        <dbReference type="PROSITE" id="PS50994"/>
    </source>
</evidence>
<comment type="caution">
    <text evidence="2">The sequence shown here is derived from an EMBL/GenBank/DDBJ whole genome shotgun (WGS) entry which is preliminary data.</text>
</comment>
<dbReference type="EMBL" id="BAAANV010000027">
    <property type="protein sequence ID" value="GAA1537697.1"/>
    <property type="molecule type" value="Genomic_DNA"/>
</dbReference>
<dbReference type="InterPro" id="IPR001584">
    <property type="entry name" value="Integrase_cat-core"/>
</dbReference>
<reference evidence="2 3" key="1">
    <citation type="journal article" date="2019" name="Int. J. Syst. Evol. Microbiol.">
        <title>The Global Catalogue of Microorganisms (GCM) 10K type strain sequencing project: providing services to taxonomists for standard genome sequencing and annotation.</title>
        <authorList>
            <consortium name="The Broad Institute Genomics Platform"/>
            <consortium name="The Broad Institute Genome Sequencing Center for Infectious Disease"/>
            <person name="Wu L."/>
            <person name="Ma J."/>
        </authorList>
    </citation>
    <scope>NUCLEOTIDE SEQUENCE [LARGE SCALE GENOMIC DNA]</scope>
    <source>
        <strain evidence="2 3">JCM 14588</strain>
    </source>
</reference>
<keyword evidence="3" id="KW-1185">Reference proteome</keyword>
<sequence>MKEIFGVHGVPTVVHADRGTSMTSKPVAALLADLGVTRSHSRPSVSNDNPYSEAWFKTLKYAPVFPDRFGSLADARAFMAGFVETYNHGHRHTGIGLHTPADVHYGHAATVSQQRSAALAAARATHPERFSTTADPKILALPTHAWINQPTAAEPVAA</sequence>
<accession>A0ABN2BB97</accession>
<evidence type="ECO:0000313" key="3">
    <source>
        <dbReference type="Proteomes" id="UP001501288"/>
    </source>
</evidence>
<dbReference type="InterPro" id="IPR036397">
    <property type="entry name" value="RNaseH_sf"/>
</dbReference>
<evidence type="ECO:0000313" key="2">
    <source>
        <dbReference type="EMBL" id="GAA1537697.1"/>
    </source>
</evidence>
<feature type="domain" description="Integrase catalytic" evidence="1">
    <location>
        <begin position="1"/>
        <end position="108"/>
    </location>
</feature>
<dbReference type="Proteomes" id="UP001501288">
    <property type="component" value="Unassembled WGS sequence"/>
</dbReference>
<dbReference type="PANTHER" id="PTHR46889">
    <property type="entry name" value="TRANSPOSASE INSF FOR INSERTION SEQUENCE IS3B-RELATED"/>
    <property type="match status" value="1"/>
</dbReference>
<dbReference type="Pfam" id="PF13683">
    <property type="entry name" value="rve_3"/>
    <property type="match status" value="1"/>
</dbReference>
<gene>
    <name evidence="2" type="ORF">GCM10009762_09230</name>
</gene>
<protein>
    <recommendedName>
        <fullName evidence="1">Integrase catalytic domain-containing protein</fullName>
    </recommendedName>
</protein>